<organism evidence="1 2">
    <name type="scientific">Domibacillus epiphyticus</name>
    <dbReference type="NCBI Taxonomy" id="1714355"/>
    <lineage>
        <taxon>Bacteria</taxon>
        <taxon>Bacillati</taxon>
        <taxon>Bacillota</taxon>
        <taxon>Bacilli</taxon>
        <taxon>Bacillales</taxon>
        <taxon>Bacillaceae</taxon>
        <taxon>Domibacillus</taxon>
    </lineage>
</organism>
<comment type="caution">
    <text evidence="1">The sequence shown here is derived from an EMBL/GenBank/DDBJ whole genome shotgun (WGS) entry which is preliminary data.</text>
</comment>
<dbReference type="EMBL" id="MSFI01000025">
    <property type="protein sequence ID" value="OMP66131.1"/>
    <property type="molecule type" value="Genomic_DNA"/>
</dbReference>
<protein>
    <submittedName>
        <fullName evidence="1">Uncharacterized protein</fullName>
    </submittedName>
</protein>
<proteinExistence type="predicted"/>
<name>A0A1V2A542_9BACI</name>
<evidence type="ECO:0000313" key="2">
    <source>
        <dbReference type="Proteomes" id="UP000188613"/>
    </source>
</evidence>
<gene>
    <name evidence="1" type="ORF">BTO28_14090</name>
</gene>
<keyword evidence="2" id="KW-1185">Reference proteome</keyword>
<reference evidence="1 2" key="1">
    <citation type="submission" date="2016-12" db="EMBL/GenBank/DDBJ databases">
        <title>Domibacillus sp. SAB 38T whole genome sequencing.</title>
        <authorList>
            <person name="Verma A."/>
            <person name="Ojha A.K."/>
            <person name="Krishnamurthi S."/>
        </authorList>
    </citation>
    <scope>NUCLEOTIDE SEQUENCE [LARGE SCALE GENOMIC DNA]</scope>
    <source>
        <strain evidence="1 2">SAB 38</strain>
    </source>
</reference>
<dbReference type="AlphaFoldDB" id="A0A1V2A542"/>
<dbReference type="Proteomes" id="UP000188613">
    <property type="component" value="Unassembled WGS sequence"/>
</dbReference>
<dbReference type="STRING" id="1714355.BTO28_14090"/>
<evidence type="ECO:0000313" key="1">
    <source>
        <dbReference type="EMBL" id="OMP66131.1"/>
    </source>
</evidence>
<accession>A0A1V2A542</accession>
<sequence length="64" mass="7236">MFSYFHGGGFFGGTIDVVENPCKSLAEKANGAVIPSWHRTSFFSLSCRLLYCRKMGASVWRIDW</sequence>